<reference evidence="8" key="1">
    <citation type="journal article" date="2021" name="PeerJ">
        <title>Extensive microbial diversity within the chicken gut microbiome revealed by metagenomics and culture.</title>
        <authorList>
            <person name="Gilroy R."/>
            <person name="Ravi A."/>
            <person name="Getino M."/>
            <person name="Pursley I."/>
            <person name="Horton D.L."/>
            <person name="Alikhan N.F."/>
            <person name="Baker D."/>
            <person name="Gharbi K."/>
            <person name="Hall N."/>
            <person name="Watson M."/>
            <person name="Adriaenssens E.M."/>
            <person name="Foster-Nyarko E."/>
            <person name="Jarju S."/>
            <person name="Secka A."/>
            <person name="Antonio M."/>
            <person name="Oren A."/>
            <person name="Chaudhuri R.R."/>
            <person name="La Ragione R."/>
            <person name="Hildebrand F."/>
            <person name="Pallen M.J."/>
        </authorList>
    </citation>
    <scope>NUCLEOTIDE SEQUENCE</scope>
    <source>
        <strain evidence="8">CHK183-1962</strain>
    </source>
</reference>
<name>A0A9D1XDJ3_9FIRM</name>
<accession>A0A9D1XDJ3</accession>
<dbReference type="AlphaFoldDB" id="A0A9D1XDJ3"/>
<feature type="transmembrane region" description="Helical" evidence="6">
    <location>
        <begin position="173"/>
        <end position="200"/>
    </location>
</feature>
<dbReference type="Proteomes" id="UP000886890">
    <property type="component" value="Unassembled WGS sequence"/>
</dbReference>
<comment type="caution">
    <text evidence="8">The sequence shown here is derived from an EMBL/GenBank/DDBJ whole genome shotgun (WGS) entry which is preliminary data.</text>
</comment>
<proteinExistence type="inferred from homology"/>
<evidence type="ECO:0000256" key="6">
    <source>
        <dbReference type="RuleBase" id="RU363041"/>
    </source>
</evidence>
<comment type="similarity">
    <text evidence="2 6">Belongs to the 4-toluene sulfonate uptake permease (TSUP) (TC 2.A.102) family.</text>
</comment>
<sequence length="264" mass="27121">MLSYLIIIVANLLVGGMIGLTGVAGFLLPILYSGFMGMPAVQALALSFFAFLISGILGSWNYYRAKNLDLKLAMLISIGSLIGAVIGVRLNLLIDEAVVKRILYTVVLLSGISILLRKEAKAAPEPASSGDGTQRPGTSPGGKKSVPSAIYVLFGLVTGAVCALSGAGGPVLVMPLLVLMGVPVKTAVGVALFDSIFIAIPSCVGYTLQCNLLSIAGVLAVSVVSHGVGVWIGSHNTAFLKPELLKKGVAVFSVAIAVVKLITG</sequence>
<feature type="transmembrane region" description="Helical" evidence="6">
    <location>
        <begin position="72"/>
        <end position="92"/>
    </location>
</feature>
<dbReference type="InterPro" id="IPR002781">
    <property type="entry name" value="TM_pro_TauE-like"/>
</dbReference>
<evidence type="ECO:0000256" key="7">
    <source>
        <dbReference type="SAM" id="MobiDB-lite"/>
    </source>
</evidence>
<dbReference type="InterPro" id="IPR051598">
    <property type="entry name" value="TSUP/Inactive_protease-like"/>
</dbReference>
<feature type="transmembrane region" description="Helical" evidence="6">
    <location>
        <begin position="212"/>
        <end position="232"/>
    </location>
</feature>
<feature type="transmembrane region" description="Helical" evidence="6">
    <location>
        <begin position="149"/>
        <end position="167"/>
    </location>
</feature>
<evidence type="ECO:0000313" key="9">
    <source>
        <dbReference type="Proteomes" id="UP000886890"/>
    </source>
</evidence>
<dbReference type="PANTHER" id="PTHR43701">
    <property type="entry name" value="MEMBRANE TRANSPORTER PROTEIN MJ0441-RELATED"/>
    <property type="match status" value="1"/>
</dbReference>
<dbReference type="PANTHER" id="PTHR43701:SF2">
    <property type="entry name" value="MEMBRANE TRANSPORTER PROTEIN YJNA-RELATED"/>
    <property type="match status" value="1"/>
</dbReference>
<keyword evidence="4 6" id="KW-1133">Transmembrane helix</keyword>
<gene>
    <name evidence="8" type="ORF">H9734_06720</name>
</gene>
<feature type="transmembrane region" description="Helical" evidence="6">
    <location>
        <begin position="12"/>
        <end position="35"/>
    </location>
</feature>
<evidence type="ECO:0000256" key="4">
    <source>
        <dbReference type="ARBA" id="ARBA00022989"/>
    </source>
</evidence>
<organism evidence="8 9">
    <name type="scientific">Candidatus Fusicatenibacter merdavium</name>
    <dbReference type="NCBI Taxonomy" id="2838600"/>
    <lineage>
        <taxon>Bacteria</taxon>
        <taxon>Bacillati</taxon>
        <taxon>Bacillota</taxon>
        <taxon>Clostridia</taxon>
        <taxon>Lachnospirales</taxon>
        <taxon>Lachnospiraceae</taxon>
        <taxon>Fusicatenibacter</taxon>
    </lineage>
</organism>
<keyword evidence="5 6" id="KW-0472">Membrane</keyword>
<evidence type="ECO:0000256" key="3">
    <source>
        <dbReference type="ARBA" id="ARBA00022692"/>
    </source>
</evidence>
<evidence type="ECO:0000256" key="2">
    <source>
        <dbReference type="ARBA" id="ARBA00009142"/>
    </source>
</evidence>
<feature type="transmembrane region" description="Helical" evidence="6">
    <location>
        <begin position="41"/>
        <end position="60"/>
    </location>
</feature>
<keyword evidence="3 6" id="KW-0812">Transmembrane</keyword>
<dbReference type="GO" id="GO:0005886">
    <property type="term" value="C:plasma membrane"/>
    <property type="evidence" value="ECO:0007669"/>
    <property type="project" value="UniProtKB-SubCell"/>
</dbReference>
<evidence type="ECO:0000256" key="5">
    <source>
        <dbReference type="ARBA" id="ARBA00023136"/>
    </source>
</evidence>
<dbReference type="EMBL" id="DXEK01000110">
    <property type="protein sequence ID" value="HIX77269.1"/>
    <property type="molecule type" value="Genomic_DNA"/>
</dbReference>
<evidence type="ECO:0000313" key="8">
    <source>
        <dbReference type="EMBL" id="HIX77269.1"/>
    </source>
</evidence>
<reference evidence="8" key="2">
    <citation type="submission" date="2021-04" db="EMBL/GenBank/DDBJ databases">
        <authorList>
            <person name="Gilroy R."/>
        </authorList>
    </citation>
    <scope>NUCLEOTIDE SEQUENCE</scope>
    <source>
        <strain evidence="8">CHK183-1962</strain>
    </source>
</reference>
<comment type="subcellular location">
    <subcellularLocation>
        <location evidence="6">Cell membrane</location>
        <topology evidence="6">Multi-pass membrane protein</topology>
    </subcellularLocation>
    <subcellularLocation>
        <location evidence="1">Membrane</location>
        <topology evidence="1">Multi-pass membrane protein</topology>
    </subcellularLocation>
</comment>
<dbReference type="Pfam" id="PF01925">
    <property type="entry name" value="TauE"/>
    <property type="match status" value="1"/>
</dbReference>
<feature type="region of interest" description="Disordered" evidence="7">
    <location>
        <begin position="124"/>
        <end position="144"/>
    </location>
</feature>
<keyword evidence="6" id="KW-1003">Cell membrane</keyword>
<protein>
    <recommendedName>
        <fullName evidence="6">Probable membrane transporter protein</fullName>
    </recommendedName>
</protein>
<evidence type="ECO:0000256" key="1">
    <source>
        <dbReference type="ARBA" id="ARBA00004141"/>
    </source>
</evidence>